<feature type="compositionally biased region" description="Basic and acidic residues" evidence="2">
    <location>
        <begin position="229"/>
        <end position="243"/>
    </location>
</feature>
<evidence type="ECO:0000256" key="1">
    <source>
        <dbReference type="ARBA" id="ARBA00022737"/>
    </source>
</evidence>
<evidence type="ECO:0000256" key="2">
    <source>
        <dbReference type="SAM" id="MobiDB-lite"/>
    </source>
</evidence>
<dbReference type="PANTHER" id="PTHR19211">
    <property type="entry name" value="ATP-BINDING TRANSPORT PROTEIN-RELATED"/>
    <property type="match status" value="1"/>
</dbReference>
<dbReference type="InterPro" id="IPR050611">
    <property type="entry name" value="ABCF"/>
</dbReference>
<accession>A0A7J7IGC9</accession>
<feature type="compositionally biased region" description="Acidic residues" evidence="2">
    <location>
        <begin position="84"/>
        <end position="95"/>
    </location>
</feature>
<feature type="domain" description="ABC transporter" evidence="3">
    <location>
        <begin position="317"/>
        <end position="401"/>
    </location>
</feature>
<dbReference type="Proteomes" id="UP000530660">
    <property type="component" value="Unassembled WGS sequence"/>
</dbReference>
<evidence type="ECO:0000313" key="4">
    <source>
        <dbReference type="EMBL" id="KAF6002166.1"/>
    </source>
</evidence>
<protein>
    <recommendedName>
        <fullName evidence="3">ABC transporter domain-containing protein</fullName>
    </recommendedName>
</protein>
<dbReference type="EMBL" id="VWRR01000011">
    <property type="protein sequence ID" value="KAF6002166.1"/>
    <property type="molecule type" value="Genomic_DNA"/>
</dbReference>
<feature type="compositionally biased region" description="Low complexity" evidence="2">
    <location>
        <begin position="218"/>
        <end position="228"/>
    </location>
</feature>
<dbReference type="Gene3D" id="3.40.50.300">
    <property type="entry name" value="P-loop containing nucleotide triphosphate hydrolases"/>
    <property type="match status" value="1"/>
</dbReference>
<dbReference type="OrthoDB" id="6500128at2759"/>
<feature type="region of interest" description="Disordered" evidence="2">
    <location>
        <begin position="402"/>
        <end position="423"/>
    </location>
</feature>
<dbReference type="GO" id="GO:0005524">
    <property type="term" value="F:ATP binding"/>
    <property type="evidence" value="ECO:0007669"/>
    <property type="project" value="InterPro"/>
</dbReference>
<keyword evidence="5" id="KW-1185">Reference proteome</keyword>
<feature type="region of interest" description="Disordered" evidence="2">
    <location>
        <begin position="52"/>
        <end position="95"/>
    </location>
</feature>
<feature type="compositionally biased region" description="Basic and acidic residues" evidence="2">
    <location>
        <begin position="402"/>
        <end position="411"/>
    </location>
</feature>
<comment type="caution">
    <text evidence="4">The sequence shown here is derived from an EMBL/GenBank/DDBJ whole genome shotgun (WGS) entry which is preliminary data.</text>
</comment>
<name>A0A7J7IGC9_9RHOD</name>
<dbReference type="SUPFAM" id="SSF52540">
    <property type="entry name" value="P-loop containing nucleoside triphosphate hydrolases"/>
    <property type="match status" value="1"/>
</dbReference>
<evidence type="ECO:0000313" key="5">
    <source>
        <dbReference type="Proteomes" id="UP000530660"/>
    </source>
</evidence>
<dbReference type="InterPro" id="IPR027417">
    <property type="entry name" value="P-loop_NTPase"/>
</dbReference>
<gene>
    <name evidence="4" type="ORF">F1559_001704</name>
</gene>
<dbReference type="PANTHER" id="PTHR19211:SF14">
    <property type="entry name" value="ATP-BINDING CASSETTE SUB-FAMILY F MEMBER 1"/>
    <property type="match status" value="1"/>
</dbReference>
<keyword evidence="1" id="KW-0677">Repeat</keyword>
<dbReference type="InterPro" id="IPR003439">
    <property type="entry name" value="ABC_transporter-like_ATP-bd"/>
</dbReference>
<dbReference type="AlphaFoldDB" id="A0A7J7IGC9"/>
<feature type="region of interest" description="Disordered" evidence="2">
    <location>
        <begin position="158"/>
        <end position="278"/>
    </location>
</feature>
<organism evidence="4 5">
    <name type="scientific">Cyanidiococcus yangmingshanensis</name>
    <dbReference type="NCBI Taxonomy" id="2690220"/>
    <lineage>
        <taxon>Eukaryota</taxon>
        <taxon>Rhodophyta</taxon>
        <taxon>Bangiophyceae</taxon>
        <taxon>Cyanidiales</taxon>
        <taxon>Cyanidiaceae</taxon>
        <taxon>Cyanidiococcus</taxon>
    </lineage>
</organism>
<reference evidence="4 5" key="1">
    <citation type="journal article" date="2020" name="J. Phycol.">
        <title>Comparative genome analysis reveals Cyanidiococcus gen. nov., a new extremophilic red algal genus sister to Cyanidioschyzon (Cyanidioschyzonaceae, Rhodophyta).</title>
        <authorList>
            <person name="Liu S.-L."/>
            <person name="Chiang Y.-R."/>
            <person name="Yoon H.S."/>
            <person name="Fu H.-Y."/>
        </authorList>
    </citation>
    <scope>NUCLEOTIDE SEQUENCE [LARGE SCALE GENOMIC DNA]</scope>
    <source>
        <strain evidence="4 5">THAL066</strain>
    </source>
</reference>
<dbReference type="Pfam" id="PF00005">
    <property type="entry name" value="ABC_tran"/>
    <property type="match status" value="1"/>
</dbReference>
<sequence length="423" mass="45279">MDSELAFVSSFSVVTRLGNLLGKDVRKVVVADGGRHAAAAKRLRLGRRGGALGLESKGRKHHENTGAFTSGSSRREMSGLVASSEEDTSDSPLVSEDEVEVLEGFEDLLLNSNKKKVVPKTKSPQATETKVQSAPNQIEVLEGFEDLFADAKSAQKGKRAKAQVSSQDKSQVPKAGAGGTSLREGTEMTNASKQEKNRKAGSTAEEHEDTGFPQGRMDAGADASAASDKSFDVSVKRTERRSETLLQAAGGETLDFHSGSNTEDDENGKERPQSSSTAAGRAALNLRAGAGGDIAPESIFLRLADVSVAYRGETVVKKANLDIRTGDRIAIVGKNGSGKTSLLRILAGLQEPAQGELMRSPPSLRVGFLRQEFHDDLNPSRTLREELLSALTEANAALTQYHDSREQSWERGKRHGIPRQTSA</sequence>
<evidence type="ECO:0000259" key="3">
    <source>
        <dbReference type="Pfam" id="PF00005"/>
    </source>
</evidence>
<dbReference type="GO" id="GO:0016887">
    <property type="term" value="F:ATP hydrolysis activity"/>
    <property type="evidence" value="ECO:0007669"/>
    <property type="project" value="InterPro"/>
</dbReference>
<proteinExistence type="predicted"/>